<proteinExistence type="predicted"/>
<dbReference type="Proteomes" id="UP000015105">
    <property type="component" value="Chromosome 2D"/>
</dbReference>
<dbReference type="RefSeq" id="XP_020171497.1">
    <property type="nucleotide sequence ID" value="XM_020315908.4"/>
</dbReference>
<dbReference type="EnsemblPlants" id="AET2Gv20122800.16">
    <property type="protein sequence ID" value="AET2Gv20122800.16"/>
    <property type="gene ID" value="AET2Gv20122800"/>
</dbReference>
<dbReference type="AlphaFoldDB" id="A0A453AG46"/>
<dbReference type="Gramene" id="AET2Gv20122800.64">
    <property type="protein sequence ID" value="AET2Gv20122800.64"/>
    <property type="gene ID" value="AET2Gv20122800"/>
</dbReference>
<reference evidence="1" key="3">
    <citation type="journal article" date="2017" name="Nature">
        <title>Genome sequence of the progenitor of the wheat D genome Aegilops tauschii.</title>
        <authorList>
            <person name="Luo M.C."/>
            <person name="Gu Y.Q."/>
            <person name="Puiu D."/>
            <person name="Wang H."/>
            <person name="Twardziok S.O."/>
            <person name="Deal K.R."/>
            <person name="Huo N."/>
            <person name="Zhu T."/>
            <person name="Wang L."/>
            <person name="Wang Y."/>
            <person name="McGuire P.E."/>
            <person name="Liu S."/>
            <person name="Long H."/>
            <person name="Ramasamy R.K."/>
            <person name="Rodriguez J.C."/>
            <person name="Van S.L."/>
            <person name="Yuan L."/>
            <person name="Wang Z."/>
            <person name="Xia Z."/>
            <person name="Xiao L."/>
            <person name="Anderson O.D."/>
            <person name="Ouyang S."/>
            <person name="Liang Y."/>
            <person name="Zimin A.V."/>
            <person name="Pertea G."/>
            <person name="Qi P."/>
            <person name="Bennetzen J.L."/>
            <person name="Dai X."/>
            <person name="Dawson M.W."/>
            <person name="Muller H.G."/>
            <person name="Kugler K."/>
            <person name="Rivarola-Duarte L."/>
            <person name="Spannagl M."/>
            <person name="Mayer K.F.X."/>
            <person name="Lu F.H."/>
            <person name="Bevan M.W."/>
            <person name="Leroy P."/>
            <person name="Li P."/>
            <person name="You F.M."/>
            <person name="Sun Q."/>
            <person name="Liu Z."/>
            <person name="Lyons E."/>
            <person name="Wicker T."/>
            <person name="Salzberg S.L."/>
            <person name="Devos K.M."/>
            <person name="Dvorak J."/>
        </authorList>
    </citation>
    <scope>NUCLEOTIDE SEQUENCE [LARGE SCALE GENOMIC DNA]</scope>
    <source>
        <strain evidence="1">cv. AL8/78</strain>
    </source>
</reference>
<protein>
    <submittedName>
        <fullName evidence="1">Uncharacterized protein</fullName>
    </submittedName>
</protein>
<evidence type="ECO:0000313" key="2">
    <source>
        <dbReference type="Proteomes" id="UP000015105"/>
    </source>
</evidence>
<name>A0A453AG46_AEGTS</name>
<dbReference type="EnsemblPlants" id="AET2Gv20122800.27">
    <property type="protein sequence ID" value="AET2Gv20122800.27"/>
    <property type="gene ID" value="AET2Gv20122800"/>
</dbReference>
<dbReference type="EnsemblPlants" id="AET2Gv20122800.64">
    <property type="protein sequence ID" value="AET2Gv20122800.64"/>
    <property type="gene ID" value="AET2Gv20122800"/>
</dbReference>
<dbReference type="InterPro" id="IPR045056">
    <property type="entry name" value="Nop56/Nop58"/>
</dbReference>
<keyword evidence="2" id="KW-1185">Reference proteome</keyword>
<dbReference type="PANTHER" id="PTHR10894">
    <property type="entry name" value="NUCLEOLAR PROTEIN 5 NUCLEOLAR PROTEIN NOP5 NOP58"/>
    <property type="match status" value="1"/>
</dbReference>
<dbReference type="Gramene" id="AET2Gv20122800.16">
    <property type="protein sequence ID" value="AET2Gv20122800.16"/>
    <property type="gene ID" value="AET2Gv20122800"/>
</dbReference>
<organism evidence="1 2">
    <name type="scientific">Aegilops tauschii subsp. strangulata</name>
    <name type="common">Goatgrass</name>
    <dbReference type="NCBI Taxonomy" id="200361"/>
    <lineage>
        <taxon>Eukaryota</taxon>
        <taxon>Viridiplantae</taxon>
        <taxon>Streptophyta</taxon>
        <taxon>Embryophyta</taxon>
        <taxon>Tracheophyta</taxon>
        <taxon>Spermatophyta</taxon>
        <taxon>Magnoliopsida</taxon>
        <taxon>Liliopsida</taxon>
        <taxon>Poales</taxon>
        <taxon>Poaceae</taxon>
        <taxon>BOP clade</taxon>
        <taxon>Pooideae</taxon>
        <taxon>Triticodae</taxon>
        <taxon>Triticeae</taxon>
        <taxon>Triticinae</taxon>
        <taxon>Aegilops</taxon>
    </lineage>
</organism>
<dbReference type="Gramene" id="AET2Gv20122800.27">
    <property type="protein sequence ID" value="AET2Gv20122800.27"/>
    <property type="gene ID" value="AET2Gv20122800"/>
</dbReference>
<dbReference type="GO" id="GO:0030515">
    <property type="term" value="F:snoRNA binding"/>
    <property type="evidence" value="ECO:0007669"/>
    <property type="project" value="InterPro"/>
</dbReference>
<dbReference type="RefSeq" id="XP_073363890.1">
    <property type="nucleotide sequence ID" value="XM_073507789.1"/>
</dbReference>
<reference evidence="2" key="1">
    <citation type="journal article" date="2014" name="Science">
        <title>Ancient hybridizations among the ancestral genomes of bread wheat.</title>
        <authorList>
            <consortium name="International Wheat Genome Sequencing Consortium,"/>
            <person name="Marcussen T."/>
            <person name="Sandve S.R."/>
            <person name="Heier L."/>
            <person name="Spannagl M."/>
            <person name="Pfeifer M."/>
            <person name="Jakobsen K.S."/>
            <person name="Wulff B.B."/>
            <person name="Steuernagel B."/>
            <person name="Mayer K.F."/>
            <person name="Olsen O.A."/>
        </authorList>
    </citation>
    <scope>NUCLEOTIDE SEQUENCE [LARGE SCALE GENOMIC DNA]</scope>
    <source>
        <strain evidence="2">cv. AL8/78</strain>
    </source>
</reference>
<evidence type="ECO:0000313" key="1">
    <source>
        <dbReference type="EnsemblPlants" id="AET2Gv20122800.64"/>
    </source>
</evidence>
<reference evidence="2" key="2">
    <citation type="journal article" date="2017" name="Nat. Plants">
        <title>The Aegilops tauschii genome reveals multiple impacts of transposons.</title>
        <authorList>
            <person name="Zhao G."/>
            <person name="Zou C."/>
            <person name="Li K."/>
            <person name="Wang K."/>
            <person name="Li T."/>
            <person name="Gao L."/>
            <person name="Zhang X."/>
            <person name="Wang H."/>
            <person name="Yang Z."/>
            <person name="Liu X."/>
            <person name="Jiang W."/>
            <person name="Mao L."/>
            <person name="Kong X."/>
            <person name="Jiao Y."/>
            <person name="Jia J."/>
        </authorList>
    </citation>
    <scope>NUCLEOTIDE SEQUENCE [LARGE SCALE GENOMIC DNA]</scope>
    <source>
        <strain evidence="2">cv. AL8/78</strain>
    </source>
</reference>
<dbReference type="EnsemblPlants" id="AET2Gv20122800.68">
    <property type="protein sequence ID" value="AET2Gv20122800.68"/>
    <property type="gene ID" value="AET2Gv20122800"/>
</dbReference>
<dbReference type="EnsemblPlants" id="AET2Gv20122800.46">
    <property type="protein sequence ID" value="AET2Gv20122800.46"/>
    <property type="gene ID" value="AET2Gv20122800"/>
</dbReference>
<sequence>MPCSGLAETVEHQVANLQRYKGLIGSLACFWYINEDIPDINSFRDRRRLTTWGGHIQRGWRSVDSAPPIPAARGSRCLREELSLLAGDLTILPATSPSPARLQKIGCVHNSDVMELMRGLRNQLSELISGLGTQDLDPRSLGLSHSLSRYKLKFSPKKVRNSWACNMEK</sequence>
<dbReference type="PANTHER" id="PTHR10894:SF1">
    <property type="entry name" value="NUCLEOLAR PROTEIN 58"/>
    <property type="match status" value="1"/>
</dbReference>
<dbReference type="Gramene" id="AET2Gv20122800.46">
    <property type="protein sequence ID" value="AET2Gv20122800.46"/>
    <property type="gene ID" value="AET2Gv20122800"/>
</dbReference>
<reference evidence="1" key="5">
    <citation type="journal article" date="2021" name="G3 (Bethesda)">
        <title>Aegilops tauschii genome assembly Aet v5.0 features greater sequence contiguity and improved annotation.</title>
        <authorList>
            <person name="Wang L."/>
            <person name="Zhu T."/>
            <person name="Rodriguez J.C."/>
            <person name="Deal K.R."/>
            <person name="Dubcovsky J."/>
            <person name="McGuire P.E."/>
            <person name="Lux T."/>
            <person name="Spannagl M."/>
            <person name="Mayer K.F.X."/>
            <person name="Baldrich P."/>
            <person name="Meyers B.C."/>
            <person name="Huo N."/>
            <person name="Gu Y.Q."/>
            <person name="Zhou H."/>
            <person name="Devos K.M."/>
            <person name="Bennetzen J.L."/>
            <person name="Unver T."/>
            <person name="Budak H."/>
            <person name="Gulick P.J."/>
            <person name="Galiba G."/>
            <person name="Kalapos B."/>
            <person name="Nelson D.R."/>
            <person name="Li P."/>
            <person name="You F.M."/>
            <person name="Luo M.C."/>
            <person name="Dvorak J."/>
        </authorList>
    </citation>
    <scope>NUCLEOTIDE SEQUENCE [LARGE SCALE GENOMIC DNA]</scope>
    <source>
        <strain evidence="1">cv. AL8/78</strain>
    </source>
</reference>
<dbReference type="GeneID" id="109757066"/>
<reference evidence="1" key="4">
    <citation type="submission" date="2019-03" db="UniProtKB">
        <authorList>
            <consortium name="EnsemblPlants"/>
        </authorList>
    </citation>
    <scope>IDENTIFICATION</scope>
</reference>
<dbReference type="GO" id="GO:0031428">
    <property type="term" value="C:box C/D methylation guide snoRNP complex"/>
    <property type="evidence" value="ECO:0007669"/>
    <property type="project" value="InterPro"/>
</dbReference>
<dbReference type="GO" id="GO:0032040">
    <property type="term" value="C:small-subunit processome"/>
    <property type="evidence" value="ECO:0007669"/>
    <property type="project" value="InterPro"/>
</dbReference>
<dbReference type="Gramene" id="AET2Gv20122800.68">
    <property type="protein sequence ID" value="AET2Gv20122800.68"/>
    <property type="gene ID" value="AET2Gv20122800"/>
</dbReference>
<accession>A0A453AG46</accession>